<dbReference type="AlphaFoldDB" id="A0A3B0ZJQ4"/>
<sequence>MTFTVIGPGIRDTIPSTKLLRPQGLRETQKTEPKKAIDDQDPDQSNQPNARKSTSATQAYKETNELFNHKLGITANEIMSHPVVTLTPNNTIENILEEIENHAFRHFPIVKAETQQLTGMISERDLLRHLANAHTSGEKPVAPLLTTRLDLLMSTHVLTASADTRIHELARLFVAQRISAIPIVEENTQVIGIITHSDVLRTLIEHNSLELWA</sequence>
<dbReference type="PANTHER" id="PTHR43080">
    <property type="entry name" value="CBS DOMAIN-CONTAINING PROTEIN CBSX3, MITOCHONDRIAL"/>
    <property type="match status" value="1"/>
</dbReference>
<dbReference type="InterPro" id="IPR000644">
    <property type="entry name" value="CBS_dom"/>
</dbReference>
<accession>A0A3B0ZJQ4</accession>
<reference evidence="4" key="1">
    <citation type="submission" date="2018-06" db="EMBL/GenBank/DDBJ databases">
        <authorList>
            <person name="Zhirakovskaya E."/>
        </authorList>
    </citation>
    <scope>NUCLEOTIDE SEQUENCE</scope>
</reference>
<feature type="region of interest" description="Disordered" evidence="2">
    <location>
        <begin position="21"/>
        <end position="56"/>
    </location>
</feature>
<evidence type="ECO:0000259" key="3">
    <source>
        <dbReference type="PROSITE" id="PS51371"/>
    </source>
</evidence>
<name>A0A3B0ZJQ4_9ZZZZ</name>
<feature type="domain" description="CBS" evidence="3">
    <location>
        <begin position="79"/>
        <end position="136"/>
    </location>
</feature>
<dbReference type="InterPro" id="IPR051257">
    <property type="entry name" value="Diverse_CBS-Domain"/>
</dbReference>
<keyword evidence="1" id="KW-0129">CBS domain</keyword>
<dbReference type="Gene3D" id="3.10.580.10">
    <property type="entry name" value="CBS-domain"/>
    <property type="match status" value="2"/>
</dbReference>
<feature type="compositionally biased region" description="Basic and acidic residues" evidence="2">
    <location>
        <begin position="27"/>
        <end position="38"/>
    </location>
</feature>
<feature type="domain" description="CBS" evidence="3">
    <location>
        <begin position="153"/>
        <end position="209"/>
    </location>
</feature>
<gene>
    <name evidence="4" type="ORF">MNBD_GAMMA16-1429</name>
</gene>
<dbReference type="SUPFAM" id="SSF54631">
    <property type="entry name" value="CBS-domain pair"/>
    <property type="match status" value="1"/>
</dbReference>
<protein>
    <recommendedName>
        <fullName evidence="3">CBS domain-containing protein</fullName>
    </recommendedName>
</protein>
<dbReference type="EMBL" id="UOFO01000127">
    <property type="protein sequence ID" value="VAW87582.1"/>
    <property type="molecule type" value="Genomic_DNA"/>
</dbReference>
<dbReference type="InterPro" id="IPR046342">
    <property type="entry name" value="CBS_dom_sf"/>
</dbReference>
<evidence type="ECO:0000256" key="2">
    <source>
        <dbReference type="SAM" id="MobiDB-lite"/>
    </source>
</evidence>
<dbReference type="SMART" id="SM00116">
    <property type="entry name" value="CBS"/>
    <property type="match status" value="2"/>
</dbReference>
<proteinExistence type="predicted"/>
<dbReference type="Pfam" id="PF00571">
    <property type="entry name" value="CBS"/>
    <property type="match status" value="2"/>
</dbReference>
<organism evidence="4">
    <name type="scientific">hydrothermal vent metagenome</name>
    <dbReference type="NCBI Taxonomy" id="652676"/>
    <lineage>
        <taxon>unclassified sequences</taxon>
        <taxon>metagenomes</taxon>
        <taxon>ecological metagenomes</taxon>
    </lineage>
</organism>
<dbReference type="PANTHER" id="PTHR43080:SF2">
    <property type="entry name" value="CBS DOMAIN-CONTAINING PROTEIN"/>
    <property type="match status" value="1"/>
</dbReference>
<evidence type="ECO:0000256" key="1">
    <source>
        <dbReference type="ARBA" id="ARBA00023122"/>
    </source>
</evidence>
<dbReference type="PROSITE" id="PS51371">
    <property type="entry name" value="CBS"/>
    <property type="match status" value="2"/>
</dbReference>
<evidence type="ECO:0000313" key="4">
    <source>
        <dbReference type="EMBL" id="VAW87582.1"/>
    </source>
</evidence>